<reference evidence="3" key="1">
    <citation type="submission" date="2022-02" db="EMBL/GenBank/DDBJ databases">
        <authorList>
            <person name="Giguere J D."/>
        </authorList>
    </citation>
    <scope>NUCLEOTIDE SEQUENCE</scope>
    <source>
        <strain evidence="3">CCAP 1055/1</strain>
    </source>
</reference>
<dbReference type="InterPro" id="IPR049227">
    <property type="entry name" value="DUF6824"/>
</dbReference>
<organism evidence="3">
    <name type="scientific">Phaeodactylum tricornutum</name>
    <name type="common">Diatom</name>
    <dbReference type="NCBI Taxonomy" id="2850"/>
    <lineage>
        <taxon>Eukaryota</taxon>
        <taxon>Sar</taxon>
        <taxon>Stramenopiles</taxon>
        <taxon>Ochrophyta</taxon>
        <taxon>Bacillariophyta</taxon>
        <taxon>Bacillariophyceae</taxon>
        <taxon>Bacillariophycidae</taxon>
        <taxon>Naviculales</taxon>
        <taxon>Phaeodactylaceae</taxon>
        <taxon>Phaeodactylum</taxon>
    </lineage>
</organism>
<accession>A0A8J9X106</accession>
<evidence type="ECO:0000259" key="2">
    <source>
        <dbReference type="Pfam" id="PF20710"/>
    </source>
</evidence>
<dbReference type="Pfam" id="PF20710">
    <property type="entry name" value="DUF6824"/>
    <property type="match status" value="1"/>
</dbReference>
<feature type="region of interest" description="Disordered" evidence="1">
    <location>
        <begin position="512"/>
        <end position="591"/>
    </location>
</feature>
<sequence length="591" mass="64775">MTETTTVGSDLSSGSFTAPDLDCSGAWIKDPTLSDVLCGRGGSINSHAGNERFRELVEKRKRVYLTARFKREKRLIASSIVSEIRGLKPSGRFLSRDSKTGLWKDIGDEKARDKTSQALRENAPSIRAEIETEISEQRRDYQQEDQEVAPHGTSHPGYYAPPTWGFPTYAYPSYHQVHPAPPGGAQPPHGTPMPPPGYSYDPRGPPLPPQHYPPHYPPPGYSRDSHYPPPHSHHHTPTTQPTAQATPKSALEATAEIITSGAETLKKWTHSNLSLTGVPSNDGHDSRSTSSRSSKPIAYVHQDYTKKRRMVKFRDDYDRRTSYSPVFSGSALRGGQAHNEQIEPQNLHDQESSLMTQVADRILGSLGSWDTGTFCGGHDADDERKSFFPVSLSSNAGPPTQDEDNMAVEWEGQEVQLVDKSLESQSVASDERMPPPLVRQQPRPDQASSLGGFSSLGSCHSWLLPESAASYFSKSGASPSNSVDMGYSAVGMEQHSINGSIGGASLTRVFENEPQSTPHSPGMSLRSLSQMPSWERSLRSKSPLSIASDEDDSLISRSSSKISDGHLSPFHAPSSPMPMVNEDDMVWETKE</sequence>
<evidence type="ECO:0000256" key="1">
    <source>
        <dbReference type="SAM" id="MobiDB-lite"/>
    </source>
</evidence>
<feature type="domain" description="DUF6824" evidence="2">
    <location>
        <begin position="35"/>
        <end position="121"/>
    </location>
</feature>
<feature type="region of interest" description="Disordered" evidence="1">
    <location>
        <begin position="274"/>
        <end position="297"/>
    </location>
</feature>
<feature type="region of interest" description="Disordered" evidence="1">
    <location>
        <begin position="425"/>
        <end position="451"/>
    </location>
</feature>
<dbReference type="EMBL" id="OU594951">
    <property type="protein sequence ID" value="CAG9278311.1"/>
    <property type="molecule type" value="Genomic_DNA"/>
</dbReference>
<feature type="region of interest" description="Disordered" evidence="1">
    <location>
        <begin position="177"/>
        <end position="250"/>
    </location>
</feature>
<feature type="compositionally biased region" description="Pro residues" evidence="1">
    <location>
        <begin position="179"/>
        <end position="220"/>
    </location>
</feature>
<name>A0A8J9X106_PHATR</name>
<dbReference type="Proteomes" id="UP000836788">
    <property type="component" value="Chromosome 10"/>
</dbReference>
<proteinExistence type="predicted"/>
<gene>
    <name evidence="3" type="ORF">PTTT1_LOCUS6533</name>
</gene>
<dbReference type="AlphaFoldDB" id="A0A8J9X106"/>
<protein>
    <recommendedName>
        <fullName evidence="2">DUF6824 domain-containing protein</fullName>
    </recommendedName>
</protein>
<feature type="compositionally biased region" description="Low complexity" evidence="1">
    <location>
        <begin position="237"/>
        <end position="247"/>
    </location>
</feature>
<feature type="compositionally biased region" description="Acidic residues" evidence="1">
    <location>
        <begin position="581"/>
        <end position="591"/>
    </location>
</feature>
<evidence type="ECO:0000313" key="3">
    <source>
        <dbReference type="EMBL" id="CAG9278311.1"/>
    </source>
</evidence>
<feature type="region of interest" description="Disordered" evidence="1">
    <location>
        <begin position="137"/>
        <end position="156"/>
    </location>
</feature>